<feature type="region of interest" description="Disordered" evidence="5">
    <location>
        <begin position="1061"/>
        <end position="1091"/>
    </location>
</feature>
<dbReference type="EMBL" id="JABMIG020000142">
    <property type="protein sequence ID" value="KAL3789353.1"/>
    <property type="molecule type" value="Genomic_DNA"/>
</dbReference>
<dbReference type="PANTHER" id="PTHR17920">
    <property type="entry name" value="TRANSMEMBRANE AND COILED-COIL DOMAIN-CONTAINING PROTEIN 4 TMCO4"/>
    <property type="match status" value="1"/>
</dbReference>
<dbReference type="Proteomes" id="UP001516023">
    <property type="component" value="Unassembled WGS sequence"/>
</dbReference>
<feature type="compositionally biased region" description="Basic and acidic residues" evidence="5">
    <location>
        <begin position="164"/>
        <end position="176"/>
    </location>
</feature>
<dbReference type="GO" id="GO:0016020">
    <property type="term" value="C:membrane"/>
    <property type="evidence" value="ECO:0007669"/>
    <property type="project" value="UniProtKB-SubCell"/>
</dbReference>
<feature type="region of interest" description="Disordered" evidence="5">
    <location>
        <begin position="525"/>
        <end position="544"/>
    </location>
</feature>
<proteinExistence type="predicted"/>
<evidence type="ECO:0000313" key="7">
    <source>
        <dbReference type="Proteomes" id="UP001516023"/>
    </source>
</evidence>
<feature type="region of interest" description="Disordered" evidence="5">
    <location>
        <begin position="801"/>
        <end position="830"/>
    </location>
</feature>
<feature type="compositionally biased region" description="Basic and acidic residues" evidence="5">
    <location>
        <begin position="525"/>
        <end position="538"/>
    </location>
</feature>
<keyword evidence="7" id="KW-1185">Reference proteome</keyword>
<accession>A0ABD3PMG6</accession>
<dbReference type="Pfam" id="PF05277">
    <property type="entry name" value="DUF726"/>
    <property type="match status" value="3"/>
</dbReference>
<evidence type="ECO:0008006" key="8">
    <source>
        <dbReference type="Google" id="ProtNLM"/>
    </source>
</evidence>
<keyword evidence="3" id="KW-1133">Transmembrane helix</keyword>
<evidence type="ECO:0000256" key="4">
    <source>
        <dbReference type="ARBA" id="ARBA00023136"/>
    </source>
</evidence>
<feature type="compositionally biased region" description="Low complexity" evidence="5">
    <location>
        <begin position="581"/>
        <end position="609"/>
    </location>
</feature>
<evidence type="ECO:0000256" key="1">
    <source>
        <dbReference type="ARBA" id="ARBA00004141"/>
    </source>
</evidence>
<feature type="compositionally biased region" description="Polar residues" evidence="5">
    <location>
        <begin position="255"/>
        <end position="269"/>
    </location>
</feature>
<feature type="compositionally biased region" description="Polar residues" evidence="5">
    <location>
        <begin position="235"/>
        <end position="247"/>
    </location>
</feature>
<dbReference type="PANTHER" id="PTHR17920:SF3">
    <property type="entry name" value="TRANSMEMBRANE AND COILED-COIL DOMAIN-CONTAINING PROTEIN 4"/>
    <property type="match status" value="1"/>
</dbReference>
<feature type="region of interest" description="Disordered" evidence="5">
    <location>
        <begin position="630"/>
        <end position="665"/>
    </location>
</feature>
<comment type="caution">
    <text evidence="6">The sequence shown here is derived from an EMBL/GenBank/DDBJ whole genome shotgun (WGS) entry which is preliminary data.</text>
</comment>
<feature type="compositionally biased region" description="Polar residues" evidence="5">
    <location>
        <begin position="1"/>
        <end position="11"/>
    </location>
</feature>
<feature type="compositionally biased region" description="Polar residues" evidence="5">
    <location>
        <begin position="1066"/>
        <end position="1083"/>
    </location>
</feature>
<evidence type="ECO:0000313" key="6">
    <source>
        <dbReference type="EMBL" id="KAL3789353.1"/>
    </source>
</evidence>
<sequence>MPNKNDNNHLMSSWMDDSPASMQDERCGQCPKDVYGQQVPSVYSNESDANDTFNRNNARISANKTDDVRPPKTGCSNRYPIDHTATSQKSPNKDAPDDEPSPRTRRRQLRELKAASDDCWEANLSDDEDMSKERLPLEWEARMVRRQMNRRKRGDLSGSLGGVPKHDAAHSQHDASFESSNSDALFEDEDVETNNCESGMSLPEQLLRNRLLRKQRIQKKHELFLKYQKQQLTRANQQLSNESPTQHVTRHSRDNFNFLSGSTGSNGRPTSPLFPDDSFDRCDSQTLGDDNVSIVASSNGSTPQPSQYFASPSKQMPHKISSQTPTSPLDSLPHRPIVPLPDEADRKRVVGCLAAILASSYSYETVPHLLVKKKTVGAAHIISKPLPSEENTAHNEEQLWQTHEPMYQQYLSQKQNKQRNSNNFQHAHSTEEIRRSNSFQPPSSKPKLSFQNSFSFSSFNNKFDAGSRNPPSQLTAELAEIRHRIRRHAVLSELLVSSAEMLLLDPSHARAFLPMLEGLLSKKEEKATNQDVKKESWKGRGFGGGGVQTLNSNLHLDGTMSFHGLPSSFRDIQSSPAPRISSSVHGSSPTSHSKSRSSRSSTSAKNSSNLNMTKSEGSLKDEFLSNDAGSITSSHSFEQSTKSLDRSHTSDKAVPVNDRPASPTALSSYSPLDTIIVEKENIAPFLETMTPGAGFRCIALLLLNHLLRDGRGYDARVRHAFKRFAVVILSHELKVGGILRVDLDDEEDLDVLLWGDRETNSSSEERDNFDDVEQLALLATRKFEAMEHAIATKLIAMSGLSNPNSSGKKSQINNHSSSRSPPKQAPNSTHGRIALAPKETPLSSQHDMVLTLFSGYCTKAGAVGATLFALTGGLAAPGIAAGLAAVAGGSAVAAGVTTVFSSAAAISTIFGVGGAGLASYKMHRRTKGLTEFDFQKEGMSTSSEAELFSTICISGWLRDSRDFQRPWGVSPSHPRIVDKQELLERFYFVHNPENIERCQTILKHWKGRYFQLWKALHQKYGSDPSNLFPLKEGPRISAELTHEESEAIEFLLNELGYTKETETKKSAQSTHSSKATQERTSPQAEPRRLQAQKASLIKIEIKDSLTAQKGLLESFGVSSPDISTLSSNLSLFEEDVQVNQPDSKEKSTQAEETSSTASNNVLTQPTDPKPDKMPPKHLLTVWDYNANYGGELYTVKWESDLLMELCDSVTDQMIEWGIGTTKTILHTTVFATLMTAVTIPYSLAMASNVIDDTWSMAMERADRAGVELAKSLIDSTAGHRPVVLVGFSMGARVIYSCLKELTRQQELWEDQQQKKGLPSSSGRNRTSIRNQADDKLKFVREPASIIEDAIMMGMPNHVSLKSWEASRRVVAGRLINCYSRKDMILSLMFQLKRMQGILRPVCGTSPVLVDGVENFDVTDLVSAHTDYCLVTGEILKRLRHGQPQKASISKTDVAAMVTTIKVANYGFTPLSDEAGPKK</sequence>
<evidence type="ECO:0000256" key="5">
    <source>
        <dbReference type="SAM" id="MobiDB-lite"/>
    </source>
</evidence>
<feature type="region of interest" description="Disordered" evidence="5">
    <location>
        <begin position="567"/>
        <end position="618"/>
    </location>
</feature>
<feature type="compositionally biased region" description="Polar residues" evidence="5">
    <location>
        <begin position="284"/>
        <end position="329"/>
    </location>
</feature>
<organism evidence="6 7">
    <name type="scientific">Cyclotella cryptica</name>
    <dbReference type="NCBI Taxonomy" id="29204"/>
    <lineage>
        <taxon>Eukaryota</taxon>
        <taxon>Sar</taxon>
        <taxon>Stramenopiles</taxon>
        <taxon>Ochrophyta</taxon>
        <taxon>Bacillariophyta</taxon>
        <taxon>Coscinodiscophyceae</taxon>
        <taxon>Thalassiosirophycidae</taxon>
        <taxon>Stephanodiscales</taxon>
        <taxon>Stephanodiscaceae</taxon>
        <taxon>Cyclotella</taxon>
    </lineage>
</organism>
<feature type="region of interest" description="Disordered" evidence="5">
    <location>
        <begin position="149"/>
        <end position="183"/>
    </location>
</feature>
<keyword evidence="2" id="KW-0812">Transmembrane</keyword>
<feature type="compositionally biased region" description="Polar residues" evidence="5">
    <location>
        <begin position="630"/>
        <end position="642"/>
    </location>
</feature>
<comment type="subcellular location">
    <subcellularLocation>
        <location evidence="1">Membrane</location>
        <topology evidence="1">Multi-pass membrane protein</topology>
    </subcellularLocation>
</comment>
<reference evidence="6 7" key="1">
    <citation type="journal article" date="2020" name="G3 (Bethesda)">
        <title>Improved Reference Genome for Cyclotella cryptica CCMP332, a Model for Cell Wall Morphogenesis, Salinity Adaptation, and Lipid Production in Diatoms (Bacillariophyta).</title>
        <authorList>
            <person name="Roberts W.R."/>
            <person name="Downey K.M."/>
            <person name="Ruck E.C."/>
            <person name="Traller J.C."/>
            <person name="Alverson A.J."/>
        </authorList>
    </citation>
    <scope>NUCLEOTIDE SEQUENCE [LARGE SCALE GENOMIC DNA]</scope>
    <source>
        <strain evidence="6 7">CCMP332</strain>
    </source>
</reference>
<feature type="region of interest" description="Disordered" evidence="5">
    <location>
        <begin position="412"/>
        <end position="448"/>
    </location>
</feature>
<evidence type="ECO:0000256" key="2">
    <source>
        <dbReference type="ARBA" id="ARBA00022692"/>
    </source>
</evidence>
<feature type="region of interest" description="Disordered" evidence="5">
    <location>
        <begin position="1"/>
        <end position="105"/>
    </location>
</feature>
<dbReference type="InterPro" id="IPR007941">
    <property type="entry name" value="DUF726"/>
</dbReference>
<keyword evidence="4" id="KW-0472">Membrane</keyword>
<feature type="compositionally biased region" description="Polar residues" evidence="5">
    <location>
        <begin position="38"/>
        <end position="63"/>
    </location>
</feature>
<name>A0ABD3PMG6_9STRA</name>
<feature type="compositionally biased region" description="Low complexity" evidence="5">
    <location>
        <begin position="412"/>
        <end position="425"/>
    </location>
</feature>
<evidence type="ECO:0000256" key="3">
    <source>
        <dbReference type="ARBA" id="ARBA00022989"/>
    </source>
</evidence>
<feature type="region of interest" description="Disordered" evidence="5">
    <location>
        <begin position="235"/>
        <end position="333"/>
    </location>
</feature>
<feature type="region of interest" description="Disordered" evidence="5">
    <location>
        <begin position="1135"/>
        <end position="1174"/>
    </location>
</feature>
<gene>
    <name evidence="6" type="ORF">HJC23_006507</name>
</gene>
<protein>
    <recommendedName>
        <fullName evidence="8">DUF726 domain-containing protein</fullName>
    </recommendedName>
</protein>